<proteinExistence type="predicted"/>
<comment type="caution">
    <text evidence="1">The sequence shown here is derived from an EMBL/GenBank/DDBJ whole genome shotgun (WGS) entry which is preliminary data.</text>
</comment>
<organism evidence="1">
    <name type="scientific">Fervidobacterium pennivorans</name>
    <dbReference type="NCBI Taxonomy" id="93466"/>
    <lineage>
        <taxon>Bacteria</taxon>
        <taxon>Thermotogati</taxon>
        <taxon>Thermotogota</taxon>
        <taxon>Thermotogae</taxon>
        <taxon>Thermotogales</taxon>
        <taxon>Fervidobacteriaceae</taxon>
        <taxon>Fervidobacterium</taxon>
    </lineage>
</organism>
<dbReference type="EMBL" id="DSZZ01000312">
    <property type="protein sequence ID" value="HGU53190.1"/>
    <property type="molecule type" value="Genomic_DNA"/>
</dbReference>
<evidence type="ECO:0000313" key="1">
    <source>
        <dbReference type="EMBL" id="HGU53190.1"/>
    </source>
</evidence>
<reference evidence="1" key="1">
    <citation type="journal article" date="2020" name="mSystems">
        <title>Genome- and Community-Level Interaction Insights into Carbon Utilization and Element Cycling Functions of Hydrothermarchaeota in Hydrothermal Sediment.</title>
        <authorList>
            <person name="Zhou Z."/>
            <person name="Liu Y."/>
            <person name="Xu W."/>
            <person name="Pan J."/>
            <person name="Luo Z.H."/>
            <person name="Li M."/>
        </authorList>
    </citation>
    <scope>NUCLEOTIDE SEQUENCE [LARGE SCALE GENOMIC DNA]</scope>
    <source>
        <strain evidence="1">SpSt-61</strain>
    </source>
</reference>
<protein>
    <submittedName>
        <fullName evidence="1">Uncharacterized protein</fullName>
    </submittedName>
</protein>
<gene>
    <name evidence="1" type="ORF">ENT78_06700</name>
</gene>
<dbReference type="AlphaFoldDB" id="A0A7V4NFW0"/>
<accession>A0A7V4NFW0</accession>
<sequence length="62" mass="6830">MLEEKEIKMPIAGIHTTAGLVSIAQLINTTPSEIFALVKKETSEVATQYIIYPSISLPKKDK</sequence>
<name>A0A7V4NFW0_FERPE</name>